<protein>
    <recommendedName>
        <fullName evidence="3">DUF454 domain-containing protein</fullName>
    </recommendedName>
</protein>
<evidence type="ECO:0000256" key="1">
    <source>
        <dbReference type="SAM" id="Phobius"/>
    </source>
</evidence>
<accession>A0A381NE11</accession>
<dbReference type="InterPro" id="IPR007401">
    <property type="entry name" value="DUF454"/>
</dbReference>
<proteinExistence type="predicted"/>
<dbReference type="EMBL" id="UINC01000293">
    <property type="protein sequence ID" value="SUZ52767.1"/>
    <property type="molecule type" value="Genomic_DNA"/>
</dbReference>
<dbReference type="AlphaFoldDB" id="A0A381NE11"/>
<sequence>MPQEGLRLARNPLARSVWMLLGHVCVAIGTIGAYVPGLPTVSFYVLAAAFYARGSEKFYNWLLHHPVFGGYVRDYRAGLGMPFRSKVYTIAMMWIAVTYSIYALTRLGDPGYGQALVLLTGIVGAWFVGLRIPTQHTNREANMRWLLRVSGVTCAALCVVVAWLGAGPLQLLAAAGAAAAAGLSARA</sequence>
<feature type="transmembrane region" description="Helical" evidence="1">
    <location>
        <begin position="20"/>
        <end position="52"/>
    </location>
</feature>
<evidence type="ECO:0008006" key="3">
    <source>
        <dbReference type="Google" id="ProtNLM"/>
    </source>
</evidence>
<feature type="transmembrane region" description="Helical" evidence="1">
    <location>
        <begin position="87"/>
        <end position="105"/>
    </location>
</feature>
<keyword evidence="1" id="KW-0472">Membrane</keyword>
<feature type="transmembrane region" description="Helical" evidence="1">
    <location>
        <begin position="145"/>
        <end position="163"/>
    </location>
</feature>
<dbReference type="PANTHER" id="PTHR35813:SF1">
    <property type="entry name" value="INNER MEMBRANE PROTEIN YBAN"/>
    <property type="match status" value="1"/>
</dbReference>
<evidence type="ECO:0000313" key="2">
    <source>
        <dbReference type="EMBL" id="SUZ52767.1"/>
    </source>
</evidence>
<feature type="transmembrane region" description="Helical" evidence="1">
    <location>
        <begin position="111"/>
        <end position="133"/>
    </location>
</feature>
<keyword evidence="1" id="KW-1133">Transmembrane helix</keyword>
<gene>
    <name evidence="2" type="ORF">METZ01_LOCUS5621</name>
</gene>
<dbReference type="PANTHER" id="PTHR35813">
    <property type="entry name" value="INNER MEMBRANE PROTEIN YBAN"/>
    <property type="match status" value="1"/>
</dbReference>
<organism evidence="2">
    <name type="scientific">marine metagenome</name>
    <dbReference type="NCBI Taxonomy" id="408172"/>
    <lineage>
        <taxon>unclassified sequences</taxon>
        <taxon>metagenomes</taxon>
        <taxon>ecological metagenomes</taxon>
    </lineage>
</organism>
<name>A0A381NE11_9ZZZZ</name>
<dbReference type="GO" id="GO:0005886">
    <property type="term" value="C:plasma membrane"/>
    <property type="evidence" value="ECO:0007669"/>
    <property type="project" value="TreeGrafter"/>
</dbReference>
<reference evidence="2" key="1">
    <citation type="submission" date="2018-05" db="EMBL/GenBank/DDBJ databases">
        <authorList>
            <person name="Lanie J.A."/>
            <person name="Ng W.-L."/>
            <person name="Kazmierczak K.M."/>
            <person name="Andrzejewski T.M."/>
            <person name="Davidsen T.M."/>
            <person name="Wayne K.J."/>
            <person name="Tettelin H."/>
            <person name="Glass J.I."/>
            <person name="Rusch D."/>
            <person name="Podicherti R."/>
            <person name="Tsui H.-C.T."/>
            <person name="Winkler M.E."/>
        </authorList>
    </citation>
    <scope>NUCLEOTIDE SEQUENCE</scope>
</reference>
<dbReference type="Pfam" id="PF04304">
    <property type="entry name" value="DUF454"/>
    <property type="match status" value="1"/>
</dbReference>
<keyword evidence="1" id="KW-0812">Transmembrane</keyword>